<dbReference type="AlphaFoldDB" id="A0A078BAS8"/>
<feature type="transmembrane region" description="Helical" evidence="7">
    <location>
        <begin position="400"/>
        <end position="423"/>
    </location>
</feature>
<keyword evidence="5 7" id="KW-1133">Transmembrane helix</keyword>
<dbReference type="GO" id="GO:0005337">
    <property type="term" value="F:nucleoside transmembrane transporter activity"/>
    <property type="evidence" value="ECO:0007669"/>
    <property type="project" value="InterPro"/>
</dbReference>
<feature type="transmembrane region" description="Helical" evidence="7">
    <location>
        <begin position="112"/>
        <end position="131"/>
    </location>
</feature>
<feature type="transmembrane region" description="Helical" evidence="7">
    <location>
        <begin position="268"/>
        <end position="291"/>
    </location>
</feature>
<evidence type="ECO:0000313" key="8">
    <source>
        <dbReference type="EMBL" id="CDW90668.1"/>
    </source>
</evidence>
<dbReference type="InParanoid" id="A0A078BAS8"/>
<feature type="transmembrane region" description="Helical" evidence="7">
    <location>
        <begin position="366"/>
        <end position="388"/>
    </location>
</feature>
<dbReference type="Pfam" id="PF01733">
    <property type="entry name" value="Nucleoside_tran"/>
    <property type="match status" value="1"/>
</dbReference>
<dbReference type="GO" id="GO:0005886">
    <property type="term" value="C:plasma membrane"/>
    <property type="evidence" value="ECO:0007669"/>
    <property type="project" value="TreeGrafter"/>
</dbReference>
<feature type="transmembrane region" description="Helical" evidence="7">
    <location>
        <begin position="334"/>
        <end position="354"/>
    </location>
</feature>
<evidence type="ECO:0000313" key="9">
    <source>
        <dbReference type="Proteomes" id="UP000039865"/>
    </source>
</evidence>
<dbReference type="PANTHER" id="PTHR10332">
    <property type="entry name" value="EQUILIBRATIVE NUCLEOSIDE TRANSPORTER"/>
    <property type="match status" value="1"/>
</dbReference>
<sequence length="427" mass="49225">MKVEEKQDYSKKNDETSNLLTEIQESDEVNQRYSHLDDPGRSKLYLWLMFFYGVGNLLPNMAILTDMDYFIHKYSSIGKHPEFVYNMVINFSFVIGQTVGIRLILRFNYLTRLLIVLIPMIFILIAFPFLIQYTEIDASWDLSIFIMVLIVLLLFALLDGYACYLLILKMKMAIFTQLQCILLQTSLYKQPYVLHYLYNIYNQLILKVFLNSRYFQHYLQKRKGIPVTQIQTRPITIANDQSQQSIGAEENQAKKSSLHDSIIIFKKIWVEAVFIFLNFAITFLIYPSITYQGGLNIYNSPEWSIFIYNLSYSVGDFSGRTLGRIKHSYPRPFFVIGTFCRLILIASTFIMAYYHDNVFWGNAGVIILNSFILGISGGFFGVCCGNSFPGKLEDNEKEFGGFIISCMINIGIAIGSLISLVGFQDLF</sequence>
<dbReference type="InterPro" id="IPR036259">
    <property type="entry name" value="MFS_trans_sf"/>
</dbReference>
<feature type="transmembrane region" description="Helical" evidence="7">
    <location>
        <begin position="44"/>
        <end position="63"/>
    </location>
</feature>
<evidence type="ECO:0000256" key="7">
    <source>
        <dbReference type="SAM" id="Phobius"/>
    </source>
</evidence>
<keyword evidence="9" id="KW-1185">Reference proteome</keyword>
<feature type="transmembrane region" description="Helical" evidence="7">
    <location>
        <begin position="83"/>
        <end position="105"/>
    </location>
</feature>
<feature type="transmembrane region" description="Helical" evidence="7">
    <location>
        <begin position="143"/>
        <end position="167"/>
    </location>
</feature>
<comment type="subcellular location">
    <subcellularLocation>
        <location evidence="1">Membrane</location>
        <topology evidence="1">Multi-pass membrane protein</topology>
    </subcellularLocation>
</comment>
<dbReference type="OrthoDB" id="10014563at2759"/>
<dbReference type="EMBL" id="CCKQ01018688">
    <property type="protein sequence ID" value="CDW90668.1"/>
    <property type="molecule type" value="Genomic_DNA"/>
</dbReference>
<dbReference type="SUPFAM" id="SSF103473">
    <property type="entry name" value="MFS general substrate transporter"/>
    <property type="match status" value="1"/>
</dbReference>
<organism evidence="8 9">
    <name type="scientific">Stylonychia lemnae</name>
    <name type="common">Ciliate</name>
    <dbReference type="NCBI Taxonomy" id="5949"/>
    <lineage>
        <taxon>Eukaryota</taxon>
        <taxon>Sar</taxon>
        <taxon>Alveolata</taxon>
        <taxon>Ciliophora</taxon>
        <taxon>Intramacronucleata</taxon>
        <taxon>Spirotrichea</taxon>
        <taxon>Stichotrichia</taxon>
        <taxon>Sporadotrichida</taxon>
        <taxon>Oxytrichidae</taxon>
        <taxon>Stylonychinae</taxon>
        <taxon>Stylonychia</taxon>
    </lineage>
</organism>
<gene>
    <name evidence="8" type="primary">Contig16217.g17275</name>
    <name evidence="8" type="ORF">STYLEM_19813</name>
</gene>
<dbReference type="PANTHER" id="PTHR10332:SF10">
    <property type="entry name" value="EQUILIBRATIVE NUCLEOSIDE TRANSPORTER 4"/>
    <property type="match status" value="1"/>
</dbReference>
<reference evidence="8 9" key="1">
    <citation type="submission" date="2014-06" db="EMBL/GenBank/DDBJ databases">
        <authorList>
            <person name="Swart Estienne"/>
        </authorList>
    </citation>
    <scope>NUCLEOTIDE SEQUENCE [LARGE SCALE GENOMIC DNA]</scope>
    <source>
        <strain evidence="8 9">130c</strain>
    </source>
</reference>
<evidence type="ECO:0000256" key="5">
    <source>
        <dbReference type="ARBA" id="ARBA00022989"/>
    </source>
</evidence>
<name>A0A078BAS8_STYLE</name>
<evidence type="ECO:0000256" key="6">
    <source>
        <dbReference type="ARBA" id="ARBA00023136"/>
    </source>
</evidence>
<keyword evidence="4 7" id="KW-0812">Transmembrane</keyword>
<protein>
    <submittedName>
        <fullName evidence="8">Equilibrative nucleoside transporter</fullName>
    </submittedName>
</protein>
<comment type="similarity">
    <text evidence="2">Belongs to the SLC29A/ENT transporter (TC 2.A.57) family.</text>
</comment>
<evidence type="ECO:0000256" key="1">
    <source>
        <dbReference type="ARBA" id="ARBA00004141"/>
    </source>
</evidence>
<evidence type="ECO:0000256" key="4">
    <source>
        <dbReference type="ARBA" id="ARBA00022692"/>
    </source>
</evidence>
<keyword evidence="3" id="KW-0813">Transport</keyword>
<dbReference type="InterPro" id="IPR002259">
    <property type="entry name" value="Eqnu_transpt"/>
</dbReference>
<evidence type="ECO:0000256" key="3">
    <source>
        <dbReference type="ARBA" id="ARBA00022448"/>
    </source>
</evidence>
<proteinExistence type="inferred from homology"/>
<accession>A0A078BAS8</accession>
<dbReference type="Proteomes" id="UP000039865">
    <property type="component" value="Unassembled WGS sequence"/>
</dbReference>
<keyword evidence="6 7" id="KW-0472">Membrane</keyword>
<dbReference type="Gene3D" id="1.20.1250.20">
    <property type="entry name" value="MFS general substrate transporter like domains"/>
    <property type="match status" value="1"/>
</dbReference>
<evidence type="ECO:0000256" key="2">
    <source>
        <dbReference type="ARBA" id="ARBA00007965"/>
    </source>
</evidence>